<comment type="caution">
    <text evidence="10">The sequence shown here is derived from an EMBL/GenBank/DDBJ whole genome shotgun (WGS) entry which is preliminary data.</text>
</comment>
<evidence type="ECO:0000313" key="11">
    <source>
        <dbReference type="Proteomes" id="UP001223586"/>
    </source>
</evidence>
<evidence type="ECO:0000256" key="2">
    <source>
        <dbReference type="ARBA" id="ARBA00007118"/>
    </source>
</evidence>
<gene>
    <name evidence="10" type="ORF">J2S08_001530</name>
</gene>
<evidence type="ECO:0000259" key="9">
    <source>
        <dbReference type="Pfam" id="PF00881"/>
    </source>
</evidence>
<dbReference type="EMBL" id="JAUSTT010000007">
    <property type="protein sequence ID" value="MDQ0175696.1"/>
    <property type="molecule type" value="Genomic_DNA"/>
</dbReference>
<evidence type="ECO:0000256" key="4">
    <source>
        <dbReference type="ARBA" id="ARBA00022643"/>
    </source>
</evidence>
<evidence type="ECO:0000256" key="3">
    <source>
        <dbReference type="ARBA" id="ARBA00022630"/>
    </source>
</evidence>
<keyword evidence="6 8" id="KW-0560">Oxidoreductase</keyword>
<dbReference type="RefSeq" id="WP_307228217.1">
    <property type="nucleotide sequence ID" value="NZ_JAUSTT010000007.1"/>
</dbReference>
<comment type="similarity">
    <text evidence="2 8">Belongs to the nitroreductase family.</text>
</comment>
<dbReference type="PANTHER" id="PTHR43821:SF1">
    <property type="entry name" value="NAD(P)H NITROREDUCTASE YDJA-RELATED"/>
    <property type="match status" value="1"/>
</dbReference>
<dbReference type="Proteomes" id="UP001223586">
    <property type="component" value="Unassembled WGS sequence"/>
</dbReference>
<dbReference type="CDD" id="cd02135">
    <property type="entry name" value="YdjA-like"/>
    <property type="match status" value="1"/>
</dbReference>
<keyword evidence="7 8" id="KW-0520">NAD</keyword>
<protein>
    <recommendedName>
        <fullName evidence="8">Putative NAD(P)H nitroreductase</fullName>
        <ecNumber evidence="8">1.-.-.-</ecNumber>
    </recommendedName>
</protein>
<proteinExistence type="inferred from homology"/>
<dbReference type="Gene3D" id="3.40.109.10">
    <property type="entry name" value="NADH Oxidase"/>
    <property type="match status" value="1"/>
</dbReference>
<dbReference type="PANTHER" id="PTHR43821">
    <property type="entry name" value="NAD(P)H NITROREDUCTASE YDJA-RELATED"/>
    <property type="match status" value="1"/>
</dbReference>
<keyword evidence="3 8" id="KW-0285">Flavoprotein</keyword>
<dbReference type="InterPro" id="IPR052530">
    <property type="entry name" value="NAD(P)H_nitroreductase"/>
</dbReference>
<keyword evidence="11" id="KW-1185">Reference proteome</keyword>
<evidence type="ECO:0000256" key="6">
    <source>
        <dbReference type="ARBA" id="ARBA00023002"/>
    </source>
</evidence>
<evidence type="ECO:0000256" key="8">
    <source>
        <dbReference type="PIRNR" id="PIRNR000232"/>
    </source>
</evidence>
<evidence type="ECO:0000256" key="7">
    <source>
        <dbReference type="ARBA" id="ARBA00023027"/>
    </source>
</evidence>
<name>A0ABT9WRA1_9BACI</name>
<dbReference type="InterPro" id="IPR026021">
    <property type="entry name" value="YdjA-like"/>
</dbReference>
<reference evidence="10 11" key="1">
    <citation type="submission" date="2023-07" db="EMBL/GenBank/DDBJ databases">
        <title>Genomic Encyclopedia of Type Strains, Phase IV (KMG-IV): sequencing the most valuable type-strain genomes for metagenomic binning, comparative biology and taxonomic classification.</title>
        <authorList>
            <person name="Goeker M."/>
        </authorList>
    </citation>
    <scope>NUCLEOTIDE SEQUENCE [LARGE SCALE GENOMIC DNA]</scope>
    <source>
        <strain evidence="10 11">DSM 23837</strain>
    </source>
</reference>
<dbReference type="EC" id="1.-.-.-" evidence="8"/>
<evidence type="ECO:0000313" key="10">
    <source>
        <dbReference type="EMBL" id="MDQ0175696.1"/>
    </source>
</evidence>
<sequence length="192" mass="21790">MSIVENQKTSIAQTIRERRSIKRFNGELVEEAEIVALLEDAVWAPNHGKREPWRFIIAAGEGRERLLELLQEVSIGVKALEMSPEALEKAMDKFTKPGAYLFVIVDEDARQKQRLEDFAAASALVQNFQLLAWGKNIGVCWKTPAFIDDPKFREKLGVKLGERVIGMIQIGRFDEVPAPKERTPVAEKLTRF</sequence>
<dbReference type="SUPFAM" id="SSF55469">
    <property type="entry name" value="FMN-dependent nitroreductase-like"/>
    <property type="match status" value="1"/>
</dbReference>
<dbReference type="InterPro" id="IPR000415">
    <property type="entry name" value="Nitroreductase-like"/>
</dbReference>
<dbReference type="Pfam" id="PF00881">
    <property type="entry name" value="Nitroreductase"/>
    <property type="match status" value="1"/>
</dbReference>
<accession>A0ABT9WRA1</accession>
<dbReference type="PIRSF" id="PIRSF000232">
    <property type="entry name" value="YdjA"/>
    <property type="match status" value="1"/>
</dbReference>
<dbReference type="InterPro" id="IPR029479">
    <property type="entry name" value="Nitroreductase"/>
</dbReference>
<keyword evidence="4 8" id="KW-0288">FMN</keyword>
<evidence type="ECO:0000256" key="5">
    <source>
        <dbReference type="ARBA" id="ARBA00022857"/>
    </source>
</evidence>
<comment type="cofactor">
    <cofactor evidence="1 8">
        <name>FMN</name>
        <dbReference type="ChEBI" id="CHEBI:58210"/>
    </cofactor>
</comment>
<feature type="domain" description="Nitroreductase" evidence="9">
    <location>
        <begin position="15"/>
        <end position="172"/>
    </location>
</feature>
<keyword evidence="5 8" id="KW-0521">NADP</keyword>
<evidence type="ECO:0000256" key="1">
    <source>
        <dbReference type="ARBA" id="ARBA00001917"/>
    </source>
</evidence>
<organism evidence="10 11">
    <name type="scientific">Bacillus chungangensis</name>
    <dbReference type="NCBI Taxonomy" id="587633"/>
    <lineage>
        <taxon>Bacteria</taxon>
        <taxon>Bacillati</taxon>
        <taxon>Bacillota</taxon>
        <taxon>Bacilli</taxon>
        <taxon>Bacillales</taxon>
        <taxon>Bacillaceae</taxon>
        <taxon>Bacillus</taxon>
    </lineage>
</organism>